<organism evidence="1 2">
    <name type="scientific">Citrus x changshan-huyou</name>
    <dbReference type="NCBI Taxonomy" id="2935761"/>
    <lineage>
        <taxon>Eukaryota</taxon>
        <taxon>Viridiplantae</taxon>
        <taxon>Streptophyta</taxon>
        <taxon>Embryophyta</taxon>
        <taxon>Tracheophyta</taxon>
        <taxon>Spermatophyta</taxon>
        <taxon>Magnoliopsida</taxon>
        <taxon>eudicotyledons</taxon>
        <taxon>Gunneridae</taxon>
        <taxon>Pentapetalae</taxon>
        <taxon>rosids</taxon>
        <taxon>malvids</taxon>
        <taxon>Sapindales</taxon>
        <taxon>Rutaceae</taxon>
        <taxon>Aurantioideae</taxon>
        <taxon>Citrus</taxon>
    </lineage>
</organism>
<evidence type="ECO:0000313" key="2">
    <source>
        <dbReference type="Proteomes" id="UP001428341"/>
    </source>
</evidence>
<dbReference type="AlphaFoldDB" id="A0AAP0N0Z2"/>
<proteinExistence type="predicted"/>
<sequence>MPLRLLSWNYRRIYALALSPIHLVLEGSGHRYQSIKKVFFPILSEISPHLLRTFMQVLVNLVVEFLWDLFCYFNGGNDPRKKLIDEMFMGEMSLKRWVKESLPHAVSEVVDANLLNREEAYFAAKKACISYIMAWPWMLCRNS</sequence>
<gene>
    <name evidence="1" type="ORF">WN944_011997</name>
</gene>
<accession>A0AAP0N0Z2</accession>
<comment type="caution">
    <text evidence="1">The sequence shown here is derived from an EMBL/GenBank/DDBJ whole genome shotgun (WGS) entry which is preliminary data.</text>
</comment>
<dbReference type="EMBL" id="JBCGBO010000002">
    <property type="protein sequence ID" value="KAK9223552.1"/>
    <property type="molecule type" value="Genomic_DNA"/>
</dbReference>
<protein>
    <submittedName>
        <fullName evidence="1">Uncharacterized protein</fullName>
    </submittedName>
</protein>
<keyword evidence="2" id="KW-1185">Reference proteome</keyword>
<reference evidence="1 2" key="1">
    <citation type="submission" date="2024-05" db="EMBL/GenBank/DDBJ databases">
        <title>Haplotype-resolved chromosome-level genome assembly of Huyou (Citrus changshanensis).</title>
        <authorList>
            <person name="Miao C."/>
            <person name="Chen W."/>
            <person name="Wu Y."/>
            <person name="Wang L."/>
            <person name="Zhao S."/>
            <person name="Grierson D."/>
            <person name="Xu C."/>
            <person name="Chen K."/>
        </authorList>
    </citation>
    <scope>NUCLEOTIDE SEQUENCE [LARGE SCALE GENOMIC DNA]</scope>
    <source>
        <strain evidence="1">01-14</strain>
        <tissue evidence="1">Leaf</tissue>
    </source>
</reference>
<name>A0AAP0N0Z2_9ROSI</name>
<dbReference type="Proteomes" id="UP001428341">
    <property type="component" value="Unassembled WGS sequence"/>
</dbReference>
<evidence type="ECO:0000313" key="1">
    <source>
        <dbReference type="EMBL" id="KAK9223552.1"/>
    </source>
</evidence>